<name>A0ACC4ZPT1_9BACL</name>
<accession>A0ACC4ZPT1</accession>
<keyword evidence="1" id="KW-0808">Transferase</keyword>
<reference evidence="1 2" key="1">
    <citation type="journal article" date="2016" name="Front. Microbiol.">
        <title>Genomic Resource of Rice Seed Associated Bacteria.</title>
        <authorList>
            <person name="Midha S."/>
            <person name="Bansal K."/>
            <person name="Sharma S."/>
            <person name="Kumar N."/>
            <person name="Patil P.P."/>
            <person name="Chaudhry V."/>
            <person name="Patil P.B."/>
        </authorList>
    </citation>
    <scope>NUCLEOTIDE SEQUENCE [LARGE SCALE GENOMIC DNA]</scope>
    <source>
        <strain evidence="1 2">NS115</strain>
    </source>
</reference>
<gene>
    <name evidence="1" type="ORF">NS115_21835</name>
</gene>
<organism evidence="1 2">
    <name type="scientific">Paenibacillus jamilae</name>
    <dbReference type="NCBI Taxonomy" id="114136"/>
    <lineage>
        <taxon>Bacteria</taxon>
        <taxon>Bacillati</taxon>
        <taxon>Bacillota</taxon>
        <taxon>Bacilli</taxon>
        <taxon>Bacillales</taxon>
        <taxon>Paenibacillaceae</taxon>
        <taxon>Paenibacillus</taxon>
    </lineage>
</organism>
<protein>
    <submittedName>
        <fullName evidence="1">Methyltransferase type 11</fullName>
    </submittedName>
</protein>
<keyword evidence="1" id="KW-0489">Methyltransferase</keyword>
<dbReference type="EMBL" id="LDRX01000148">
    <property type="protein sequence ID" value="KTS79986.1"/>
    <property type="molecule type" value="Genomic_DNA"/>
</dbReference>
<sequence>MFNPLYYVGIDPDAQRIDYAKRLYSHHAFQVFNSNNLPFDNESFDYILIIAVLHHISSDEISSYMKEFQRILKPNGTIVVMEPCLSKKKPLCNWFMKWYDNGEYIRNEKEYIQLFRDQDYECRVLKRFRKCFLYHELFFSVKPISSMGGENNNDYYKHKRILDALY</sequence>
<comment type="caution">
    <text evidence="1">The sequence shown here is derived from an EMBL/GenBank/DDBJ whole genome shotgun (WGS) entry which is preliminary data.</text>
</comment>
<keyword evidence="2" id="KW-1185">Reference proteome</keyword>
<dbReference type="Proteomes" id="UP000074866">
    <property type="component" value="Unassembled WGS sequence"/>
</dbReference>
<evidence type="ECO:0000313" key="2">
    <source>
        <dbReference type="Proteomes" id="UP000074866"/>
    </source>
</evidence>
<proteinExistence type="predicted"/>
<evidence type="ECO:0000313" key="1">
    <source>
        <dbReference type="EMBL" id="KTS79986.1"/>
    </source>
</evidence>